<proteinExistence type="predicted"/>
<dbReference type="Proteomes" id="UP000709295">
    <property type="component" value="Unassembled WGS sequence"/>
</dbReference>
<protein>
    <submittedName>
        <fullName evidence="2">Uncharacterized protein</fullName>
    </submittedName>
</protein>
<evidence type="ECO:0000256" key="1">
    <source>
        <dbReference type="SAM" id="MobiDB-lite"/>
    </source>
</evidence>
<sequence length="109" mass="12318">RAQAGQQHVRSLELAQSSGRLKLSGNRGFGGTAETRSCDIHSPTHQCAHMHVQRDSEPLLNKRIASEGRPSTTRPWQHTPRSFVTGPNICEEFEFPSWIDELRQDDKPE</sequence>
<evidence type="ECO:0000313" key="2">
    <source>
        <dbReference type="EMBL" id="KAG6956411.1"/>
    </source>
</evidence>
<dbReference type="AlphaFoldDB" id="A0A8J5ILX1"/>
<organism evidence="2 3">
    <name type="scientific">Phytophthora aleatoria</name>
    <dbReference type="NCBI Taxonomy" id="2496075"/>
    <lineage>
        <taxon>Eukaryota</taxon>
        <taxon>Sar</taxon>
        <taxon>Stramenopiles</taxon>
        <taxon>Oomycota</taxon>
        <taxon>Peronosporomycetes</taxon>
        <taxon>Peronosporales</taxon>
        <taxon>Peronosporaceae</taxon>
        <taxon>Phytophthora</taxon>
    </lineage>
</organism>
<name>A0A8J5ILX1_9STRA</name>
<accession>A0A8J5ILX1</accession>
<feature type="region of interest" description="Disordered" evidence="1">
    <location>
        <begin position="1"/>
        <end position="37"/>
    </location>
</feature>
<feature type="compositionally biased region" description="Polar residues" evidence="1">
    <location>
        <begin position="69"/>
        <end position="82"/>
    </location>
</feature>
<evidence type="ECO:0000313" key="3">
    <source>
        <dbReference type="Proteomes" id="UP000709295"/>
    </source>
</evidence>
<feature type="non-terminal residue" evidence="2">
    <location>
        <position position="109"/>
    </location>
</feature>
<feature type="region of interest" description="Disordered" evidence="1">
    <location>
        <begin position="66"/>
        <end position="85"/>
    </location>
</feature>
<reference evidence="2" key="1">
    <citation type="submission" date="2021-01" db="EMBL/GenBank/DDBJ databases">
        <title>Phytophthora aleatoria, a newly-described species from Pinus radiata is distinct from Phytophthora cactorum isolates based on comparative genomics.</title>
        <authorList>
            <person name="Mcdougal R."/>
            <person name="Panda P."/>
            <person name="Williams N."/>
            <person name="Studholme D.J."/>
        </authorList>
    </citation>
    <scope>NUCLEOTIDE SEQUENCE</scope>
    <source>
        <strain evidence="2">NZFS 4037</strain>
    </source>
</reference>
<keyword evidence="3" id="KW-1185">Reference proteome</keyword>
<feature type="compositionally biased region" description="Polar residues" evidence="1">
    <location>
        <begin position="1"/>
        <end position="19"/>
    </location>
</feature>
<comment type="caution">
    <text evidence="2">The sequence shown here is derived from an EMBL/GenBank/DDBJ whole genome shotgun (WGS) entry which is preliminary data.</text>
</comment>
<dbReference type="EMBL" id="JAENGY010000802">
    <property type="protein sequence ID" value="KAG6956411.1"/>
    <property type="molecule type" value="Genomic_DNA"/>
</dbReference>
<gene>
    <name evidence="2" type="ORF">JG688_00011447</name>
</gene>
<feature type="non-terminal residue" evidence="2">
    <location>
        <position position="1"/>
    </location>
</feature>